<keyword evidence="1" id="KW-0812">Transmembrane</keyword>
<feature type="transmembrane region" description="Helical" evidence="1">
    <location>
        <begin position="32"/>
        <end position="54"/>
    </location>
</feature>
<keyword evidence="3" id="KW-1185">Reference proteome</keyword>
<reference evidence="2 3" key="1">
    <citation type="journal article" date="2017" name="Environ. Microbiol.">
        <title>Genome and epigenome of a novel marine Thaumarchaeota strain suggest viral infection, phosphorothioation DNA modification and multiple restriction systems.</title>
        <authorList>
            <person name="Ahlgren N.A."/>
            <person name="Chen Y."/>
            <person name="Needham D.M."/>
            <person name="Parada A.E."/>
            <person name="Sachdeva R."/>
            <person name="Trinh V."/>
            <person name="Chen T."/>
            <person name="Fuhrman J.A."/>
        </authorList>
    </citation>
    <scope>NUCLEOTIDE SEQUENCE [LARGE SCALE GENOMIC DNA]</scope>
    <source>
        <strain evidence="2 3">SPOT01</strain>
    </source>
</reference>
<dbReference type="KEGG" id="nct:NMSP_0487"/>
<feature type="transmembrane region" description="Helical" evidence="1">
    <location>
        <begin position="7"/>
        <end position="26"/>
    </location>
</feature>
<feature type="transmembrane region" description="Helical" evidence="1">
    <location>
        <begin position="174"/>
        <end position="193"/>
    </location>
</feature>
<evidence type="ECO:0000313" key="2">
    <source>
        <dbReference type="EMBL" id="ARS64109.1"/>
    </source>
</evidence>
<dbReference type="AlphaFoldDB" id="A0A2Z2HM74"/>
<keyword evidence="1" id="KW-1133">Transmembrane helix</keyword>
<sequence>MIGNPYFAVYSFKIMALIPIVAEYLNDPFIQLIVILSTFAIGLSQGIFLGRAILLRFPRLQNHLKTVSVSLFVLFLINTVLSVPRFQSPEKIDLTNLAVANPNELISTVFLIFGMNTGFLTILAFSIMVMTFVILKFTNLHGIVKGFVFFFSSLLLIFTALSRFTDLTPSSFEVLLYFLYQLGVTIGILFGTIRKIKPPKLDLK</sequence>
<evidence type="ECO:0000313" key="3">
    <source>
        <dbReference type="Proteomes" id="UP000249949"/>
    </source>
</evidence>
<dbReference type="Proteomes" id="UP000249949">
    <property type="component" value="Chromosome"/>
</dbReference>
<name>A0A2Z2HM74_9ARCH</name>
<evidence type="ECO:0000256" key="1">
    <source>
        <dbReference type="SAM" id="Phobius"/>
    </source>
</evidence>
<feature type="transmembrane region" description="Helical" evidence="1">
    <location>
        <begin position="142"/>
        <end position="162"/>
    </location>
</feature>
<keyword evidence="1" id="KW-0472">Membrane</keyword>
<feature type="transmembrane region" description="Helical" evidence="1">
    <location>
        <begin position="106"/>
        <end position="135"/>
    </location>
</feature>
<feature type="transmembrane region" description="Helical" evidence="1">
    <location>
        <begin position="66"/>
        <end position="86"/>
    </location>
</feature>
<accession>A0A2Z2HM74</accession>
<gene>
    <name evidence="2" type="ORF">NMSP_0487</name>
</gene>
<organism evidence="2 3">
    <name type="scientific">Candidatus Nitrosomarinus catalinensis</name>
    <dbReference type="NCBI Taxonomy" id="1898749"/>
    <lineage>
        <taxon>Archaea</taxon>
        <taxon>Nitrososphaerota</taxon>
        <taxon>Nitrososphaeria</taxon>
        <taxon>Nitrosopumilales</taxon>
        <taxon>Nitrosopumilaceae</taxon>
        <taxon>Candidatus Nitrosomarinus</taxon>
    </lineage>
</organism>
<protein>
    <submittedName>
        <fullName evidence="2">Uncharacterized protein</fullName>
    </submittedName>
</protein>
<proteinExistence type="predicted"/>
<dbReference type="EMBL" id="CP021324">
    <property type="protein sequence ID" value="ARS64109.1"/>
    <property type="molecule type" value="Genomic_DNA"/>
</dbReference>